<dbReference type="GO" id="GO:0020037">
    <property type="term" value="F:heme binding"/>
    <property type="evidence" value="ECO:0007669"/>
    <property type="project" value="InterPro"/>
</dbReference>
<dbReference type="PROSITE" id="PS00086">
    <property type="entry name" value="CYTOCHROME_P450"/>
    <property type="match status" value="1"/>
</dbReference>
<evidence type="ECO:0000313" key="8">
    <source>
        <dbReference type="Proteomes" id="UP001210211"/>
    </source>
</evidence>
<dbReference type="InterPro" id="IPR036396">
    <property type="entry name" value="Cyt_P450_sf"/>
</dbReference>
<evidence type="ECO:0000256" key="6">
    <source>
        <dbReference type="RuleBase" id="RU000461"/>
    </source>
</evidence>
<dbReference type="InterPro" id="IPR001128">
    <property type="entry name" value="Cyt_P450"/>
</dbReference>
<dbReference type="GO" id="GO:0016705">
    <property type="term" value="F:oxidoreductase activity, acting on paired donors, with incorporation or reduction of molecular oxygen"/>
    <property type="evidence" value="ECO:0007669"/>
    <property type="project" value="InterPro"/>
</dbReference>
<sequence length="247" mass="28335">MEAQDYFSKWQDWGTVDLVHELEHLITLTTARCLLGREIRENINEEVPALVCDIAGKFSTAKAAVWTGAYLLQHKTHLSKALEEQKALLGRHGSKIDFDILREMDVLYRCIKEAIRIGPPPIIIPRYCRKSFTITTKEGNKYMIPKGHIVATSPRVANHADHVFKDPDRYDPDRYLSAEGKEMASQSFSYTSFGGGRHTCPGEVFAYMKLKIIWCYLIRNFELNLASVLTEGEWNGTDKILVHYKRR</sequence>
<dbReference type="PANTHER" id="PTHR24304:SF2">
    <property type="entry name" value="24-HYDROXYCHOLESTEROL 7-ALPHA-HYDROXYLASE"/>
    <property type="match status" value="1"/>
</dbReference>
<protein>
    <recommendedName>
        <fullName evidence="9">Cytochrome P450</fullName>
    </recommendedName>
</protein>
<evidence type="ECO:0000256" key="5">
    <source>
        <dbReference type="PIRSR" id="PIRSR602403-1"/>
    </source>
</evidence>
<dbReference type="EMBL" id="JAMRDG010000001">
    <property type="protein sequence ID" value="KAJ3696635.1"/>
    <property type="molecule type" value="Genomic_DNA"/>
</dbReference>
<evidence type="ECO:0008006" key="9">
    <source>
        <dbReference type="Google" id="ProtNLM"/>
    </source>
</evidence>
<dbReference type="PRINTS" id="PR00465">
    <property type="entry name" value="EP450IV"/>
</dbReference>
<organism evidence="7 8">
    <name type="scientific">Rhynchospora tenuis</name>
    <dbReference type="NCBI Taxonomy" id="198213"/>
    <lineage>
        <taxon>Eukaryota</taxon>
        <taxon>Viridiplantae</taxon>
        <taxon>Streptophyta</taxon>
        <taxon>Embryophyta</taxon>
        <taxon>Tracheophyta</taxon>
        <taxon>Spermatophyta</taxon>
        <taxon>Magnoliopsida</taxon>
        <taxon>Liliopsida</taxon>
        <taxon>Poales</taxon>
        <taxon>Cyperaceae</taxon>
        <taxon>Cyperoideae</taxon>
        <taxon>Rhynchosporeae</taxon>
        <taxon>Rhynchospora</taxon>
    </lineage>
</organism>
<keyword evidence="2 5" id="KW-0349">Heme</keyword>
<dbReference type="SUPFAM" id="SSF48264">
    <property type="entry name" value="Cytochrome P450"/>
    <property type="match status" value="1"/>
</dbReference>
<keyword evidence="3 5" id="KW-0479">Metal-binding</keyword>
<dbReference type="GO" id="GO:0005506">
    <property type="term" value="F:iron ion binding"/>
    <property type="evidence" value="ECO:0007669"/>
    <property type="project" value="InterPro"/>
</dbReference>
<dbReference type="Proteomes" id="UP001210211">
    <property type="component" value="Unassembled WGS sequence"/>
</dbReference>
<reference evidence="7 8" key="1">
    <citation type="journal article" date="2022" name="Cell">
        <title>Repeat-based holocentromeres influence genome architecture and karyotype evolution.</title>
        <authorList>
            <person name="Hofstatter P.G."/>
            <person name="Thangavel G."/>
            <person name="Lux T."/>
            <person name="Neumann P."/>
            <person name="Vondrak T."/>
            <person name="Novak P."/>
            <person name="Zhang M."/>
            <person name="Costa L."/>
            <person name="Castellani M."/>
            <person name="Scott A."/>
            <person name="Toegelov H."/>
            <person name="Fuchs J."/>
            <person name="Mata-Sucre Y."/>
            <person name="Dias Y."/>
            <person name="Vanzela A.L.L."/>
            <person name="Huettel B."/>
            <person name="Almeida C.C.S."/>
            <person name="Simkova H."/>
            <person name="Souza G."/>
            <person name="Pedrosa-Harand A."/>
            <person name="Macas J."/>
            <person name="Mayer K.F.X."/>
            <person name="Houben A."/>
            <person name="Marques A."/>
        </authorList>
    </citation>
    <scope>NUCLEOTIDE SEQUENCE [LARGE SCALE GENOMIC DNA]</scope>
    <source>
        <strain evidence="7">RhyTen1mFocal</strain>
    </source>
</reference>
<keyword evidence="4 5" id="KW-0408">Iron</keyword>
<accession>A0AAD5ZEV1</accession>
<evidence type="ECO:0000256" key="4">
    <source>
        <dbReference type="ARBA" id="ARBA00023004"/>
    </source>
</evidence>
<keyword evidence="6" id="KW-0560">Oxidoreductase</keyword>
<evidence type="ECO:0000313" key="7">
    <source>
        <dbReference type="EMBL" id="KAJ3696635.1"/>
    </source>
</evidence>
<comment type="caution">
    <text evidence="7">The sequence shown here is derived from an EMBL/GenBank/DDBJ whole genome shotgun (WGS) entry which is preliminary data.</text>
</comment>
<evidence type="ECO:0000256" key="1">
    <source>
        <dbReference type="ARBA" id="ARBA00010617"/>
    </source>
</evidence>
<gene>
    <name evidence="7" type="ORF">LUZ61_000340</name>
</gene>
<keyword evidence="8" id="KW-1185">Reference proteome</keyword>
<dbReference type="InterPro" id="IPR002403">
    <property type="entry name" value="Cyt_P450_E_grp-IV"/>
</dbReference>
<dbReference type="AlphaFoldDB" id="A0AAD5ZEV1"/>
<dbReference type="GO" id="GO:0004497">
    <property type="term" value="F:monooxygenase activity"/>
    <property type="evidence" value="ECO:0007669"/>
    <property type="project" value="UniProtKB-KW"/>
</dbReference>
<evidence type="ECO:0000256" key="3">
    <source>
        <dbReference type="ARBA" id="ARBA00022723"/>
    </source>
</evidence>
<dbReference type="PANTHER" id="PTHR24304">
    <property type="entry name" value="CYTOCHROME P450 FAMILY 7"/>
    <property type="match status" value="1"/>
</dbReference>
<comment type="similarity">
    <text evidence="1 6">Belongs to the cytochrome P450 family.</text>
</comment>
<keyword evidence="6" id="KW-0503">Monooxygenase</keyword>
<feature type="binding site" description="axial binding residue" evidence="5">
    <location>
        <position position="200"/>
    </location>
    <ligand>
        <name>heme</name>
        <dbReference type="ChEBI" id="CHEBI:30413"/>
    </ligand>
    <ligandPart>
        <name>Fe</name>
        <dbReference type="ChEBI" id="CHEBI:18248"/>
    </ligandPart>
</feature>
<evidence type="ECO:0000256" key="2">
    <source>
        <dbReference type="ARBA" id="ARBA00022617"/>
    </source>
</evidence>
<name>A0AAD5ZEV1_9POAL</name>
<proteinExistence type="inferred from homology"/>
<dbReference type="InterPro" id="IPR050529">
    <property type="entry name" value="CYP450_sterol_14alpha_dmase"/>
</dbReference>
<dbReference type="Gene3D" id="1.10.630.10">
    <property type="entry name" value="Cytochrome P450"/>
    <property type="match status" value="2"/>
</dbReference>
<dbReference type="Pfam" id="PF00067">
    <property type="entry name" value="p450"/>
    <property type="match status" value="1"/>
</dbReference>
<dbReference type="InterPro" id="IPR017972">
    <property type="entry name" value="Cyt_P450_CS"/>
</dbReference>
<comment type="cofactor">
    <cofactor evidence="5">
        <name>heme</name>
        <dbReference type="ChEBI" id="CHEBI:30413"/>
    </cofactor>
</comment>